<feature type="domain" description="YjiS-like" evidence="2">
    <location>
        <begin position="99"/>
        <end position="135"/>
    </location>
</feature>
<organism evidence="3 4">
    <name type="scientific">Salinarimonas soli</name>
    <dbReference type="NCBI Taxonomy" id="1638099"/>
    <lineage>
        <taxon>Bacteria</taxon>
        <taxon>Pseudomonadati</taxon>
        <taxon>Pseudomonadota</taxon>
        <taxon>Alphaproteobacteria</taxon>
        <taxon>Hyphomicrobiales</taxon>
        <taxon>Salinarimonadaceae</taxon>
        <taxon>Salinarimonas</taxon>
    </lineage>
</organism>
<dbReference type="OrthoDB" id="8021201at2"/>
<dbReference type="AlphaFoldDB" id="A0A5B2VA52"/>
<evidence type="ECO:0000256" key="1">
    <source>
        <dbReference type="SAM" id="MobiDB-lite"/>
    </source>
</evidence>
<comment type="caution">
    <text evidence="3">The sequence shown here is derived from an EMBL/GenBank/DDBJ whole genome shotgun (WGS) entry which is preliminary data.</text>
</comment>
<name>A0A5B2VA52_9HYPH</name>
<evidence type="ECO:0000259" key="2">
    <source>
        <dbReference type="Pfam" id="PF06568"/>
    </source>
</evidence>
<reference evidence="3 4" key="1">
    <citation type="submission" date="2019-09" db="EMBL/GenBank/DDBJ databases">
        <title>Salinarimonas rosea gen. nov., sp. nov., a new member of the a-2 subgroup of the Proteobacteria.</title>
        <authorList>
            <person name="Liu J."/>
        </authorList>
    </citation>
    <scope>NUCLEOTIDE SEQUENCE [LARGE SCALE GENOMIC DNA]</scope>
    <source>
        <strain evidence="3 4">BN140002</strain>
    </source>
</reference>
<keyword evidence="4" id="KW-1185">Reference proteome</keyword>
<feature type="compositionally biased region" description="Low complexity" evidence="1">
    <location>
        <begin position="1"/>
        <end position="22"/>
    </location>
</feature>
<protein>
    <submittedName>
        <fullName evidence="3">DUF1127 domain-containing protein</fullName>
    </submittedName>
</protein>
<gene>
    <name evidence="3" type="ORF">F0L46_14720</name>
</gene>
<accession>A0A5B2VA52</accession>
<dbReference type="Pfam" id="PF06568">
    <property type="entry name" value="YjiS-like"/>
    <property type="match status" value="1"/>
</dbReference>
<sequence>MNIHFPNSSPAPNLPSSPSTPAVERRRRDPTGRMAAARPIACPPREAAFANGPACPGRAAPGGLCPTHENQEITMAQLMSFRAASAAPAFRVLAALRGILAAIRREMRVHRDLRQLESFDDHRLHDIGLDRGAIEDAVRNGRSRVRPVPASLGGDGLRL</sequence>
<proteinExistence type="predicted"/>
<feature type="region of interest" description="Disordered" evidence="1">
    <location>
        <begin position="1"/>
        <end position="38"/>
    </location>
</feature>
<reference evidence="3 4" key="2">
    <citation type="submission" date="2019-09" db="EMBL/GenBank/DDBJ databases">
        <authorList>
            <person name="Jin C."/>
        </authorList>
    </citation>
    <scope>NUCLEOTIDE SEQUENCE [LARGE SCALE GENOMIC DNA]</scope>
    <source>
        <strain evidence="3 4">BN140002</strain>
    </source>
</reference>
<dbReference type="Proteomes" id="UP000323142">
    <property type="component" value="Unassembled WGS sequence"/>
</dbReference>
<dbReference type="EMBL" id="VUOA01000027">
    <property type="protein sequence ID" value="KAA2236393.1"/>
    <property type="molecule type" value="Genomic_DNA"/>
</dbReference>
<evidence type="ECO:0000313" key="4">
    <source>
        <dbReference type="Proteomes" id="UP000323142"/>
    </source>
</evidence>
<evidence type="ECO:0000313" key="3">
    <source>
        <dbReference type="EMBL" id="KAA2236393.1"/>
    </source>
</evidence>
<dbReference type="InterPro" id="IPR009506">
    <property type="entry name" value="YjiS-like"/>
</dbReference>